<evidence type="ECO:0000313" key="12">
    <source>
        <dbReference type="EMBL" id="QSO46020.1"/>
    </source>
</evidence>
<dbReference type="FunFam" id="1.20.1560.10:FF:000011">
    <property type="entry name" value="Multidrug ABC transporter ATP-binding protein"/>
    <property type="match status" value="1"/>
</dbReference>
<keyword evidence="8 9" id="KW-0472">Membrane</keyword>
<evidence type="ECO:0000256" key="2">
    <source>
        <dbReference type="ARBA" id="ARBA00022448"/>
    </source>
</evidence>
<dbReference type="GO" id="GO:0016887">
    <property type="term" value="F:ATP hydrolysis activity"/>
    <property type="evidence" value="ECO:0007669"/>
    <property type="project" value="InterPro"/>
</dbReference>
<keyword evidence="3" id="KW-1003">Cell membrane</keyword>
<feature type="transmembrane region" description="Helical" evidence="9">
    <location>
        <begin position="280"/>
        <end position="301"/>
    </location>
</feature>
<dbReference type="Proteomes" id="UP000663505">
    <property type="component" value="Chromosome"/>
</dbReference>
<dbReference type="InterPro" id="IPR003593">
    <property type="entry name" value="AAA+_ATPase"/>
</dbReference>
<feature type="transmembrane region" description="Helical" evidence="9">
    <location>
        <begin position="160"/>
        <end position="178"/>
    </location>
</feature>
<evidence type="ECO:0000256" key="1">
    <source>
        <dbReference type="ARBA" id="ARBA00004651"/>
    </source>
</evidence>
<dbReference type="PANTHER" id="PTHR43394">
    <property type="entry name" value="ATP-DEPENDENT PERMEASE MDL1, MITOCHONDRIAL"/>
    <property type="match status" value="1"/>
</dbReference>
<feature type="domain" description="ABC transmembrane type-1" evidence="11">
    <location>
        <begin position="21"/>
        <end position="303"/>
    </location>
</feature>
<feature type="transmembrane region" description="Helical" evidence="9">
    <location>
        <begin position="135"/>
        <end position="154"/>
    </location>
</feature>
<dbReference type="Pfam" id="PF00005">
    <property type="entry name" value="ABC_tran"/>
    <property type="match status" value="1"/>
</dbReference>
<organism evidence="12 13">
    <name type="scientific">Alicyclobacillus mengziensis</name>
    <dbReference type="NCBI Taxonomy" id="2931921"/>
    <lineage>
        <taxon>Bacteria</taxon>
        <taxon>Bacillati</taxon>
        <taxon>Bacillota</taxon>
        <taxon>Bacilli</taxon>
        <taxon>Bacillales</taxon>
        <taxon>Alicyclobacillaceae</taxon>
        <taxon>Alicyclobacillus</taxon>
    </lineage>
</organism>
<dbReference type="GO" id="GO:0005524">
    <property type="term" value="F:ATP binding"/>
    <property type="evidence" value="ECO:0007669"/>
    <property type="project" value="UniProtKB-KW"/>
</dbReference>
<accession>A0A9X7VWS9</accession>
<evidence type="ECO:0000256" key="3">
    <source>
        <dbReference type="ARBA" id="ARBA00022475"/>
    </source>
</evidence>
<feature type="transmembrane region" description="Helical" evidence="9">
    <location>
        <begin position="21"/>
        <end position="43"/>
    </location>
</feature>
<feature type="transmembrane region" description="Helical" evidence="9">
    <location>
        <begin position="55"/>
        <end position="77"/>
    </location>
</feature>
<dbReference type="PROSITE" id="PS50929">
    <property type="entry name" value="ABC_TM1F"/>
    <property type="match status" value="1"/>
</dbReference>
<feature type="transmembrane region" description="Helical" evidence="9">
    <location>
        <begin position="243"/>
        <end position="268"/>
    </location>
</feature>
<dbReference type="InterPro" id="IPR003439">
    <property type="entry name" value="ABC_transporter-like_ATP-bd"/>
</dbReference>
<dbReference type="Gene3D" id="3.40.50.300">
    <property type="entry name" value="P-loop containing nucleotide triphosphate hydrolases"/>
    <property type="match status" value="1"/>
</dbReference>
<dbReference type="EMBL" id="CP071182">
    <property type="protein sequence ID" value="QSO46020.1"/>
    <property type="molecule type" value="Genomic_DNA"/>
</dbReference>
<dbReference type="InterPro" id="IPR011527">
    <property type="entry name" value="ABC1_TM_dom"/>
</dbReference>
<dbReference type="PROSITE" id="PS50893">
    <property type="entry name" value="ABC_TRANSPORTER_2"/>
    <property type="match status" value="1"/>
</dbReference>
<gene>
    <name evidence="12" type="ORF">JZ786_15980</name>
</gene>
<dbReference type="PROSITE" id="PS00211">
    <property type="entry name" value="ABC_TRANSPORTER_1"/>
    <property type="match status" value="1"/>
</dbReference>
<evidence type="ECO:0000259" key="11">
    <source>
        <dbReference type="PROSITE" id="PS50929"/>
    </source>
</evidence>
<dbReference type="AlphaFoldDB" id="A0A9X7VWS9"/>
<evidence type="ECO:0000256" key="8">
    <source>
        <dbReference type="ARBA" id="ARBA00023136"/>
    </source>
</evidence>
<proteinExistence type="predicted"/>
<keyword evidence="2" id="KW-0813">Transport</keyword>
<feature type="domain" description="ABC transporter" evidence="10">
    <location>
        <begin position="331"/>
        <end position="571"/>
    </location>
</feature>
<protein>
    <submittedName>
        <fullName evidence="12">ATP-binding cassette domain-containing protein</fullName>
    </submittedName>
</protein>
<dbReference type="FunFam" id="3.40.50.300:FF:000221">
    <property type="entry name" value="Multidrug ABC transporter ATP-binding protein"/>
    <property type="match status" value="1"/>
</dbReference>
<comment type="subcellular location">
    <subcellularLocation>
        <location evidence="1">Cell membrane</location>
        <topology evidence="1">Multi-pass membrane protein</topology>
    </subcellularLocation>
</comment>
<evidence type="ECO:0000256" key="6">
    <source>
        <dbReference type="ARBA" id="ARBA00022840"/>
    </source>
</evidence>
<dbReference type="GO" id="GO:0005886">
    <property type="term" value="C:plasma membrane"/>
    <property type="evidence" value="ECO:0007669"/>
    <property type="project" value="UniProtKB-SubCell"/>
</dbReference>
<dbReference type="KEGG" id="afx:JZ786_15980"/>
<dbReference type="Gene3D" id="1.20.1560.10">
    <property type="entry name" value="ABC transporter type 1, transmembrane domain"/>
    <property type="match status" value="1"/>
</dbReference>
<keyword evidence="4 9" id="KW-0812">Transmembrane</keyword>
<evidence type="ECO:0000259" key="10">
    <source>
        <dbReference type="PROSITE" id="PS50893"/>
    </source>
</evidence>
<evidence type="ECO:0000256" key="9">
    <source>
        <dbReference type="SAM" id="Phobius"/>
    </source>
</evidence>
<dbReference type="InterPro" id="IPR039421">
    <property type="entry name" value="Type_1_exporter"/>
</dbReference>
<reference evidence="12 13" key="1">
    <citation type="submission" date="2021-02" db="EMBL/GenBank/DDBJ databases">
        <title>Alicyclobacillus curvatus sp. nov. and Alicyclobacillus mengziensis sp. nov., two acidophilic bacteria isolated from acid mine drainage.</title>
        <authorList>
            <person name="Huang Y."/>
        </authorList>
    </citation>
    <scope>NUCLEOTIDE SEQUENCE [LARGE SCALE GENOMIC DNA]</scope>
    <source>
        <strain evidence="12 13">S30H14</strain>
    </source>
</reference>
<dbReference type="SUPFAM" id="SSF90123">
    <property type="entry name" value="ABC transporter transmembrane region"/>
    <property type="match status" value="1"/>
</dbReference>
<keyword evidence="5" id="KW-0547">Nucleotide-binding</keyword>
<sequence length="585" mass="65188">MSVFLDLMWYFKAHKWKYLSGILVLVVISLVNLIPPQIVGMLVNGIQRHTLTPSLVIEWGVIIIAIALFLYILRYVWRILLFGSAVRLATQLRNQLYEHFTRMSPEFYHERRIGDLMAHSTNDISAIEQTAMQGIMTFVDSIATGLAVILTMAININWKLTIVALLPLPLVAWSSSYYGRLMHERFTKAQAAFSDLNDRVQENISGVRVIKAFGQEEVEKENFRDLSQDVVNKNMSVARIDALFDPTITLVVGISFFLTISVGAVFVIHRSLTIGQLTTFTMYLGQLVWPMLAFGWLFNIVERGHASYDRVRTLLATPASITDRPNAVDEVPSGSIQFAIGAFHYPTQNAPLLKAIDVVVEPGQTLGIVGRTGSGKTTLFKLLLREFDAADGAVRIGGRSITDYRLDRLREGMAYVPQDHFLFSATIAENIAFARPEASLEEIQLAAEVAAIHDDIMQFPAGYATMVGERGVTLSGGQKQRISIARAILVNADILILDDCLSAVDAKTEQSILEALRANRTARTTLIATHRLSTIEHADFIIVLDEGTIVEQGTHEELMAEDGWYKDMYQRQQLESLVEQGGAAR</sequence>
<dbReference type="PANTHER" id="PTHR43394:SF1">
    <property type="entry name" value="ATP-BINDING CASSETTE SUB-FAMILY B MEMBER 10, MITOCHONDRIAL"/>
    <property type="match status" value="1"/>
</dbReference>
<dbReference type="InterPro" id="IPR036640">
    <property type="entry name" value="ABC1_TM_sf"/>
</dbReference>
<dbReference type="CDD" id="cd18541">
    <property type="entry name" value="ABC_6TM_TmrB_like"/>
    <property type="match status" value="1"/>
</dbReference>
<dbReference type="SUPFAM" id="SSF52540">
    <property type="entry name" value="P-loop containing nucleoside triphosphate hydrolases"/>
    <property type="match status" value="1"/>
</dbReference>
<evidence type="ECO:0000256" key="7">
    <source>
        <dbReference type="ARBA" id="ARBA00022989"/>
    </source>
</evidence>
<keyword evidence="6 12" id="KW-0067">ATP-binding</keyword>
<name>A0A9X7VWS9_9BACL</name>
<keyword evidence="13" id="KW-1185">Reference proteome</keyword>
<evidence type="ECO:0000313" key="13">
    <source>
        <dbReference type="Proteomes" id="UP000663505"/>
    </source>
</evidence>
<dbReference type="Pfam" id="PF00664">
    <property type="entry name" value="ABC_membrane"/>
    <property type="match status" value="1"/>
</dbReference>
<keyword evidence="7 9" id="KW-1133">Transmembrane helix</keyword>
<evidence type="ECO:0000256" key="4">
    <source>
        <dbReference type="ARBA" id="ARBA00022692"/>
    </source>
</evidence>
<dbReference type="InterPro" id="IPR017871">
    <property type="entry name" value="ABC_transporter-like_CS"/>
</dbReference>
<evidence type="ECO:0000256" key="5">
    <source>
        <dbReference type="ARBA" id="ARBA00022741"/>
    </source>
</evidence>
<dbReference type="InterPro" id="IPR027417">
    <property type="entry name" value="P-loop_NTPase"/>
</dbReference>
<dbReference type="SMART" id="SM00382">
    <property type="entry name" value="AAA"/>
    <property type="match status" value="1"/>
</dbReference>
<dbReference type="RefSeq" id="WP_206655392.1">
    <property type="nucleotide sequence ID" value="NZ_CP071182.1"/>
</dbReference>
<dbReference type="GO" id="GO:0015421">
    <property type="term" value="F:ABC-type oligopeptide transporter activity"/>
    <property type="evidence" value="ECO:0007669"/>
    <property type="project" value="TreeGrafter"/>
</dbReference>